<name>A0A1N6KCB1_9BURK</name>
<feature type="transmembrane region" description="Helical" evidence="1">
    <location>
        <begin position="180"/>
        <end position="199"/>
    </location>
</feature>
<dbReference type="EMBL" id="FSRM01000002">
    <property type="protein sequence ID" value="SIO54190.1"/>
    <property type="molecule type" value="Genomic_DNA"/>
</dbReference>
<dbReference type="Pfam" id="PF06912">
    <property type="entry name" value="DUF1275"/>
    <property type="match status" value="1"/>
</dbReference>
<evidence type="ECO:0000313" key="2">
    <source>
        <dbReference type="EMBL" id="SIO54190.1"/>
    </source>
</evidence>
<gene>
    <name evidence="2" type="ORF">SAMN05444168_6764</name>
</gene>
<evidence type="ECO:0000256" key="1">
    <source>
        <dbReference type="SAM" id="Phobius"/>
    </source>
</evidence>
<keyword evidence="1" id="KW-0812">Transmembrane</keyword>
<keyword evidence="1" id="KW-0472">Membrane</keyword>
<dbReference type="OrthoDB" id="7057004at2"/>
<dbReference type="AlphaFoldDB" id="A0A1N6KCB1"/>
<keyword evidence="1" id="KW-1133">Transmembrane helix</keyword>
<proteinExistence type="predicted"/>
<feature type="transmembrane region" description="Helical" evidence="1">
    <location>
        <begin position="71"/>
        <end position="88"/>
    </location>
</feature>
<dbReference type="PANTHER" id="PTHR37314:SF4">
    <property type="entry name" value="UPF0700 TRANSMEMBRANE PROTEIN YOAK"/>
    <property type="match status" value="1"/>
</dbReference>
<feature type="transmembrane region" description="Helical" evidence="1">
    <location>
        <begin position="15"/>
        <end position="35"/>
    </location>
</feature>
<protein>
    <submittedName>
        <fullName evidence="2">Uncharacterized membrane protein YoaK, UPF0700 family</fullName>
    </submittedName>
</protein>
<dbReference type="RefSeq" id="WP_074268530.1">
    <property type="nucleotide sequence ID" value="NZ_FSRM01000002.1"/>
</dbReference>
<evidence type="ECO:0000313" key="3">
    <source>
        <dbReference type="Proteomes" id="UP000184693"/>
    </source>
</evidence>
<organism evidence="2 3">
    <name type="scientific">Paraburkholderia phenazinium</name>
    <dbReference type="NCBI Taxonomy" id="60549"/>
    <lineage>
        <taxon>Bacteria</taxon>
        <taxon>Pseudomonadati</taxon>
        <taxon>Pseudomonadota</taxon>
        <taxon>Betaproteobacteria</taxon>
        <taxon>Burkholderiales</taxon>
        <taxon>Burkholderiaceae</taxon>
        <taxon>Paraburkholderia</taxon>
    </lineage>
</organism>
<feature type="transmembrane region" description="Helical" evidence="1">
    <location>
        <begin position="205"/>
        <end position="225"/>
    </location>
</feature>
<accession>A0A1N6KCB1</accession>
<sequence>MSNAPVTAQPAPESTLAAGALLSAIGGFLDAYTYVGHGMVFANAQSGNVLLAALAIVNAQWSLAIRHIPPIIALFVGTFFVRAVQLISPRLGLRSATVCLAVEALVLLGNAALPADINDYLSTVSISFAAALQWSAFANIEGWTYTSIAATGNLRQLADSIFTLSVGVAPAVGNSPRARAFAAICTGFALGAVVGAFATHTMGNAAALLPAVCLIGMLMMIDIAAQFPL</sequence>
<dbReference type="PANTHER" id="PTHR37314">
    <property type="entry name" value="SLR0142 PROTEIN"/>
    <property type="match status" value="1"/>
</dbReference>
<reference evidence="2 3" key="1">
    <citation type="submission" date="2016-11" db="EMBL/GenBank/DDBJ databases">
        <authorList>
            <person name="Jaros S."/>
            <person name="Januszkiewicz K."/>
            <person name="Wedrychowicz H."/>
        </authorList>
    </citation>
    <scope>NUCLEOTIDE SEQUENCE [LARGE SCALE GENOMIC DNA]</scope>
    <source>
        <strain evidence="2 3">GAS86</strain>
    </source>
</reference>
<dbReference type="Proteomes" id="UP000184693">
    <property type="component" value="Unassembled WGS sequence"/>
</dbReference>
<dbReference type="InterPro" id="IPR010699">
    <property type="entry name" value="DUF1275"/>
</dbReference>